<proteinExistence type="predicted"/>
<dbReference type="InterPro" id="IPR007160">
    <property type="entry name" value="DUF362"/>
</dbReference>
<dbReference type="KEGG" id="dsa:Desal_0462"/>
<reference evidence="2 3" key="1">
    <citation type="submission" date="2009-06" db="EMBL/GenBank/DDBJ databases">
        <title>Complete sequence of Desulfovibrio salexigens DSM 2638.</title>
        <authorList>
            <consortium name="US DOE Joint Genome Institute"/>
            <person name="Lucas S."/>
            <person name="Copeland A."/>
            <person name="Lapidus A."/>
            <person name="Glavina del Rio T."/>
            <person name="Tice H."/>
            <person name="Bruce D."/>
            <person name="Goodwin L."/>
            <person name="Pitluck S."/>
            <person name="Munk A.C."/>
            <person name="Brettin T."/>
            <person name="Detter J.C."/>
            <person name="Han C."/>
            <person name="Tapia R."/>
            <person name="Larimer F."/>
            <person name="Land M."/>
            <person name="Hauser L."/>
            <person name="Kyrpides N."/>
            <person name="Anderson I."/>
            <person name="Wall J.D."/>
            <person name="Arkin A.P."/>
            <person name="Dehal P."/>
            <person name="Chivian D."/>
            <person name="Giles B."/>
            <person name="Hazen T.C."/>
        </authorList>
    </citation>
    <scope>NUCLEOTIDE SEQUENCE [LARGE SCALE GENOMIC DNA]</scope>
    <source>
        <strain evidence="3">ATCC 14822 / DSM 2638 / NCIMB 8403 / VKM B-1763</strain>
    </source>
</reference>
<name>C6BX49_MARSD</name>
<accession>C6BX49</accession>
<evidence type="ECO:0000313" key="3">
    <source>
        <dbReference type="Proteomes" id="UP000002601"/>
    </source>
</evidence>
<dbReference type="EMBL" id="CP001649">
    <property type="protein sequence ID" value="ACS78529.1"/>
    <property type="molecule type" value="Genomic_DNA"/>
</dbReference>
<dbReference type="AlphaFoldDB" id="C6BX49"/>
<protein>
    <recommendedName>
        <fullName evidence="1">DUF362 domain-containing protein</fullName>
    </recommendedName>
</protein>
<dbReference type="STRING" id="526222.Desal_0462"/>
<dbReference type="OrthoDB" id="9785671at2"/>
<keyword evidence="3" id="KW-1185">Reference proteome</keyword>
<organism evidence="2 3">
    <name type="scientific">Maridesulfovibrio salexigens (strain ATCC 14822 / DSM 2638 / NCIMB 8403 / VKM B-1763)</name>
    <name type="common">Desulfovibrio salexigens</name>
    <dbReference type="NCBI Taxonomy" id="526222"/>
    <lineage>
        <taxon>Bacteria</taxon>
        <taxon>Pseudomonadati</taxon>
        <taxon>Thermodesulfobacteriota</taxon>
        <taxon>Desulfovibrionia</taxon>
        <taxon>Desulfovibrionales</taxon>
        <taxon>Desulfovibrionaceae</taxon>
        <taxon>Maridesulfovibrio</taxon>
    </lineage>
</organism>
<evidence type="ECO:0000313" key="2">
    <source>
        <dbReference type="EMBL" id="ACS78529.1"/>
    </source>
</evidence>
<dbReference type="RefSeq" id="WP_015850348.1">
    <property type="nucleotide sequence ID" value="NC_012881.1"/>
</dbReference>
<evidence type="ECO:0000259" key="1">
    <source>
        <dbReference type="Pfam" id="PF04015"/>
    </source>
</evidence>
<feature type="domain" description="DUF362" evidence="1">
    <location>
        <begin position="35"/>
        <end position="237"/>
    </location>
</feature>
<dbReference type="HOGENOM" id="CLU_1105734_0_0_7"/>
<dbReference type="Pfam" id="PF04015">
    <property type="entry name" value="DUF362"/>
    <property type="match status" value="1"/>
</dbReference>
<dbReference type="Proteomes" id="UP000002601">
    <property type="component" value="Chromosome"/>
</dbReference>
<gene>
    <name evidence="2" type="ordered locus">Desal_0462</name>
</gene>
<dbReference type="eggNOG" id="COG2006">
    <property type="taxonomic scope" value="Bacteria"/>
</dbReference>
<sequence>MPPVAEVKFTDYRSSVTEALDKIGAAKAIAGEDKILLKPNLVNSSPPPVTTQPEFCRAVIEYVQAANPNAEIVIGEGCGDLNYETDEIFRMLGYEKLAEECGVKLLDLNHAPLCKKKLEGAKVFPTMFLPEIAFTHKIISLPNLKAHSLAGMTGAIKNMMGFAPPSHYNAGSWKKSFFHRQMQQSVKELNMFIPPWLSVMDASVGLAEYHLGGALCDPAPELILASFDAVELDRKAAEILGLNWRDIGHLR</sequence>